<organism evidence="1 2">
    <name type="scientific">Sinorhizobium medicae</name>
    <dbReference type="NCBI Taxonomy" id="110321"/>
    <lineage>
        <taxon>Bacteria</taxon>
        <taxon>Pseudomonadati</taxon>
        <taxon>Pseudomonadota</taxon>
        <taxon>Alphaproteobacteria</taxon>
        <taxon>Hyphomicrobiales</taxon>
        <taxon>Rhizobiaceae</taxon>
        <taxon>Sinorhizobium/Ensifer group</taxon>
        <taxon>Sinorhizobium</taxon>
    </lineage>
</organism>
<reference evidence="1 2" key="1">
    <citation type="submission" date="2019-06" db="EMBL/GenBank/DDBJ databases">
        <authorList>
            <person name="Le Quere A."/>
            <person name="Colella S."/>
        </authorList>
    </citation>
    <scope>NUCLEOTIDE SEQUENCE [LARGE SCALE GENOMIC DNA]</scope>
    <source>
        <strain evidence="1">EmedicaeMD41</strain>
    </source>
</reference>
<dbReference type="AlphaFoldDB" id="A0A508WVZ0"/>
<dbReference type="Proteomes" id="UP000507954">
    <property type="component" value="Unassembled WGS sequence"/>
</dbReference>
<name>A0A508WVZ0_9HYPH</name>
<dbReference type="EMBL" id="CABFNB010000087">
    <property type="protein sequence ID" value="VTZ60959.1"/>
    <property type="molecule type" value="Genomic_DNA"/>
</dbReference>
<evidence type="ECO:0000313" key="1">
    <source>
        <dbReference type="EMBL" id="VTZ60959.1"/>
    </source>
</evidence>
<protein>
    <submittedName>
        <fullName evidence="1">Uncharacterized protein</fullName>
    </submittedName>
</protein>
<evidence type="ECO:0000313" key="2">
    <source>
        <dbReference type="Proteomes" id="UP000507954"/>
    </source>
</evidence>
<proteinExistence type="predicted"/>
<gene>
    <name evidence="1" type="ORF">EMEDMD4_220077</name>
</gene>
<sequence>MPRKRSAPQLKGRTMKQRGTLTPGALILIPVLLLAGCGISGPADVSGLRGIVGTELAGVRGATQADQRRIDRTVVGLCAAAVWTRSECAKHGERGHD</sequence>
<accession>A0A508WVZ0</accession>